<dbReference type="InParanoid" id="A0A2T3ASZ9"/>
<dbReference type="OrthoDB" id="73875at2759"/>
<dbReference type="InterPro" id="IPR050314">
    <property type="entry name" value="Glycosyl_Hydrlase_18"/>
</dbReference>
<dbReference type="PANTHER" id="PTHR11177:SF378">
    <property type="entry name" value="CHITINASE"/>
    <property type="match status" value="1"/>
</dbReference>
<dbReference type="GO" id="GO:0005576">
    <property type="term" value="C:extracellular region"/>
    <property type="evidence" value="ECO:0007669"/>
    <property type="project" value="TreeGrafter"/>
</dbReference>
<gene>
    <name evidence="3" type="ORF">M430DRAFT_53144</name>
</gene>
<dbReference type="Proteomes" id="UP000241818">
    <property type="component" value="Unassembled WGS sequence"/>
</dbReference>
<dbReference type="GO" id="GO:0006032">
    <property type="term" value="P:chitin catabolic process"/>
    <property type="evidence" value="ECO:0007669"/>
    <property type="project" value="TreeGrafter"/>
</dbReference>
<evidence type="ECO:0000313" key="4">
    <source>
        <dbReference type="Proteomes" id="UP000241818"/>
    </source>
</evidence>
<proteinExistence type="predicted"/>
<name>A0A2T3ASZ9_AMORE</name>
<dbReference type="PANTHER" id="PTHR11177">
    <property type="entry name" value="CHITINASE"/>
    <property type="match status" value="1"/>
</dbReference>
<dbReference type="STRING" id="857342.A0A2T3ASZ9"/>
<dbReference type="SUPFAM" id="SSF51445">
    <property type="entry name" value="(Trans)glycosidases"/>
    <property type="match status" value="1"/>
</dbReference>
<dbReference type="AlphaFoldDB" id="A0A2T3ASZ9"/>
<protein>
    <recommendedName>
        <fullName evidence="1">chitinase</fullName>
        <ecNumber evidence="1">3.2.1.14</ecNumber>
    </recommendedName>
</protein>
<dbReference type="EMBL" id="KZ679016">
    <property type="protein sequence ID" value="PSS10582.1"/>
    <property type="molecule type" value="Genomic_DNA"/>
</dbReference>
<dbReference type="GO" id="GO:0008843">
    <property type="term" value="F:endochitinase activity"/>
    <property type="evidence" value="ECO:0007669"/>
    <property type="project" value="UniProtKB-EC"/>
</dbReference>
<dbReference type="FunFam" id="3.20.20.80:FF:000159">
    <property type="entry name" value="Class V chitinase, putative"/>
    <property type="match status" value="1"/>
</dbReference>
<dbReference type="GO" id="GO:0005975">
    <property type="term" value="P:carbohydrate metabolic process"/>
    <property type="evidence" value="ECO:0007669"/>
    <property type="project" value="InterPro"/>
</dbReference>
<dbReference type="Pfam" id="PF00704">
    <property type="entry name" value="Glyco_hydro_18"/>
    <property type="match status" value="1"/>
</dbReference>
<keyword evidence="3" id="KW-0378">Hydrolase</keyword>
<dbReference type="EC" id="3.2.1.14" evidence="1"/>
<evidence type="ECO:0000256" key="1">
    <source>
        <dbReference type="ARBA" id="ARBA00012729"/>
    </source>
</evidence>
<evidence type="ECO:0000313" key="3">
    <source>
        <dbReference type="EMBL" id="PSS10582.1"/>
    </source>
</evidence>
<dbReference type="GeneID" id="36576436"/>
<dbReference type="GO" id="GO:0008061">
    <property type="term" value="F:chitin binding"/>
    <property type="evidence" value="ECO:0007669"/>
    <property type="project" value="InterPro"/>
</dbReference>
<dbReference type="PROSITE" id="PS51910">
    <property type="entry name" value="GH18_2"/>
    <property type="match status" value="1"/>
</dbReference>
<dbReference type="InterPro" id="IPR011583">
    <property type="entry name" value="Chitinase_II/V-like_cat"/>
</dbReference>
<dbReference type="SMART" id="SM00636">
    <property type="entry name" value="Glyco_18"/>
    <property type="match status" value="1"/>
</dbReference>
<evidence type="ECO:0000259" key="2">
    <source>
        <dbReference type="PROSITE" id="PS51910"/>
    </source>
</evidence>
<dbReference type="RefSeq" id="XP_024717761.1">
    <property type="nucleotide sequence ID" value="XM_024868355.1"/>
</dbReference>
<accession>A0A2T3ASZ9</accession>
<keyword evidence="4" id="KW-1185">Reference proteome</keyword>
<organism evidence="3 4">
    <name type="scientific">Amorphotheca resinae ATCC 22711</name>
    <dbReference type="NCBI Taxonomy" id="857342"/>
    <lineage>
        <taxon>Eukaryota</taxon>
        <taxon>Fungi</taxon>
        <taxon>Dikarya</taxon>
        <taxon>Ascomycota</taxon>
        <taxon>Pezizomycotina</taxon>
        <taxon>Leotiomycetes</taxon>
        <taxon>Helotiales</taxon>
        <taxon>Amorphothecaceae</taxon>
        <taxon>Amorphotheca</taxon>
    </lineage>
</organism>
<reference evidence="3 4" key="1">
    <citation type="journal article" date="2018" name="New Phytol.">
        <title>Comparative genomics and transcriptomics depict ericoid mycorrhizal fungi as versatile saprotrophs and plant mutualists.</title>
        <authorList>
            <person name="Martino E."/>
            <person name="Morin E."/>
            <person name="Grelet G.A."/>
            <person name="Kuo A."/>
            <person name="Kohler A."/>
            <person name="Daghino S."/>
            <person name="Barry K.W."/>
            <person name="Cichocki N."/>
            <person name="Clum A."/>
            <person name="Dockter R.B."/>
            <person name="Hainaut M."/>
            <person name="Kuo R.C."/>
            <person name="LaButti K."/>
            <person name="Lindahl B.D."/>
            <person name="Lindquist E.A."/>
            <person name="Lipzen A."/>
            <person name="Khouja H.R."/>
            <person name="Magnuson J."/>
            <person name="Murat C."/>
            <person name="Ohm R.A."/>
            <person name="Singer S.W."/>
            <person name="Spatafora J.W."/>
            <person name="Wang M."/>
            <person name="Veneault-Fourrey C."/>
            <person name="Henrissat B."/>
            <person name="Grigoriev I.V."/>
            <person name="Martin F.M."/>
            <person name="Perotto S."/>
        </authorList>
    </citation>
    <scope>NUCLEOTIDE SEQUENCE [LARGE SCALE GENOMIC DNA]</scope>
    <source>
        <strain evidence="3 4">ATCC 22711</strain>
    </source>
</reference>
<feature type="domain" description="GH18" evidence="2">
    <location>
        <begin position="1"/>
        <end position="360"/>
    </location>
</feature>
<dbReference type="Gene3D" id="3.20.20.80">
    <property type="entry name" value="Glycosidases"/>
    <property type="match status" value="1"/>
</dbReference>
<dbReference type="InterPro" id="IPR017853">
    <property type="entry name" value="GH"/>
</dbReference>
<dbReference type="InterPro" id="IPR001223">
    <property type="entry name" value="Glyco_hydro18_cat"/>
</dbReference>
<sequence length="376" mass="41880">MYLTGQHYVVPEPALVSNITHVVLAFMQSSIFNEDQPSAWPLFTTVDAVRSQFAEGTRIMIAIGGWGDTEGFSKAAATESSRQLFARNVKAMVDYTGADGVDIDWEYPGGNGEDYKQVPNAHKTWEIQAYPHLLSAIRSALGPTKLLSAAVPGLRRDMLAFTRDTLPLISGSLDFLNIMTYDLMNRRDRITKHHTGIAASLDAIRAYLDHGGVSSPEKVNLGFAFYVKWFRTDPHATCSGAVQKNPPIGCPTVLMEDPATGRDLGQAGAFSWHDDVPSELERSFMKALANPEYDDDQGAAYFWDCEENLWWSWDTPDVIMRKFPRIVEKMRLGGVFAWGLGEDAPRWTHLQALTAGVEKYLSKQLDDMTPPVKDEL</sequence>